<evidence type="ECO:0000313" key="2">
    <source>
        <dbReference type="EnsemblMetazoa" id="BGLB039583-PA"/>
    </source>
</evidence>
<reference evidence="2" key="1">
    <citation type="submission" date="2020-05" db="UniProtKB">
        <authorList>
            <consortium name="EnsemblMetazoa"/>
        </authorList>
    </citation>
    <scope>IDENTIFICATION</scope>
    <source>
        <strain evidence="2">BB02</strain>
    </source>
</reference>
<organism evidence="2 3">
    <name type="scientific">Biomphalaria glabrata</name>
    <name type="common">Bloodfluke planorb</name>
    <name type="synonym">Freshwater snail</name>
    <dbReference type="NCBI Taxonomy" id="6526"/>
    <lineage>
        <taxon>Eukaryota</taxon>
        <taxon>Metazoa</taxon>
        <taxon>Spiralia</taxon>
        <taxon>Lophotrochozoa</taxon>
        <taxon>Mollusca</taxon>
        <taxon>Gastropoda</taxon>
        <taxon>Heterobranchia</taxon>
        <taxon>Euthyneura</taxon>
        <taxon>Panpulmonata</taxon>
        <taxon>Hygrophila</taxon>
        <taxon>Lymnaeoidea</taxon>
        <taxon>Planorbidae</taxon>
        <taxon>Biomphalaria</taxon>
    </lineage>
</organism>
<dbReference type="AlphaFoldDB" id="A0A2C9M7W7"/>
<dbReference type="VEuPathDB" id="VectorBase:BGLB039583"/>
<evidence type="ECO:0000313" key="3">
    <source>
        <dbReference type="Proteomes" id="UP000076420"/>
    </source>
</evidence>
<protein>
    <submittedName>
        <fullName evidence="2">Uncharacterized protein</fullName>
    </submittedName>
</protein>
<dbReference type="EnsemblMetazoa" id="BGLB039583-RA">
    <property type="protein sequence ID" value="BGLB039583-PA"/>
    <property type="gene ID" value="BGLB039583"/>
</dbReference>
<dbReference type="InterPro" id="IPR052107">
    <property type="entry name" value="HEAT6"/>
</dbReference>
<accession>A0A2C9M7W7</accession>
<dbReference type="KEGG" id="bgt:106056197"/>
<dbReference type="VEuPathDB" id="VectorBase:BGLAX_033940"/>
<dbReference type="PANTHER" id="PTHR13366:SF0">
    <property type="entry name" value="HEAT REPEAT-CONTAINING PROTEIN 6"/>
    <property type="match status" value="1"/>
</dbReference>
<evidence type="ECO:0000256" key="1">
    <source>
        <dbReference type="SAM" id="MobiDB-lite"/>
    </source>
</evidence>
<dbReference type="Proteomes" id="UP000076420">
    <property type="component" value="Unassembled WGS sequence"/>
</dbReference>
<proteinExistence type="predicted"/>
<feature type="compositionally biased region" description="Basic residues" evidence="1">
    <location>
        <begin position="106"/>
        <end position="116"/>
    </location>
</feature>
<feature type="compositionally biased region" description="Polar residues" evidence="1">
    <location>
        <begin position="127"/>
        <end position="136"/>
    </location>
</feature>
<sequence length="211" mass="23436">MKMASHLQNKLLMYCFSGIQNIIVLKRLPNIELGILFAAVRAYMFYGLTSQTVNIPTQLYPNVVTPYDPLASSKTPKQTGNFSTTPGESKSSRGRGRGGGAIHGDRIKRQRKKKDKAKGDEAERETSQSSLTGGTHRSTDHLVLAGTYSGSWSTVTPDEEALTWDMTWLKFSSSDSEYSDTEGGRARQHRSEAVKVRQCALNCFLNIVRVR</sequence>
<name>A0A2C9M7W7_BIOGL</name>
<dbReference type="PANTHER" id="PTHR13366">
    <property type="entry name" value="MALARIA ANTIGEN-RELATED"/>
    <property type="match status" value="1"/>
</dbReference>
<feature type="compositionally biased region" description="Polar residues" evidence="1">
    <location>
        <begin position="72"/>
        <end position="89"/>
    </location>
</feature>
<gene>
    <name evidence="2" type="primary">106056197</name>
</gene>
<feature type="compositionally biased region" description="Basic and acidic residues" evidence="1">
    <location>
        <begin position="117"/>
        <end position="126"/>
    </location>
</feature>
<feature type="region of interest" description="Disordered" evidence="1">
    <location>
        <begin position="70"/>
        <end position="138"/>
    </location>
</feature>